<evidence type="ECO:0000256" key="2">
    <source>
        <dbReference type="SAM" id="SignalP"/>
    </source>
</evidence>
<organism evidence="3 4">
    <name type="scientific">Kitasatospora nipponensis</name>
    <dbReference type="NCBI Taxonomy" id="258049"/>
    <lineage>
        <taxon>Bacteria</taxon>
        <taxon>Bacillati</taxon>
        <taxon>Actinomycetota</taxon>
        <taxon>Actinomycetes</taxon>
        <taxon>Kitasatosporales</taxon>
        <taxon>Streptomycetaceae</taxon>
        <taxon>Kitasatospora</taxon>
    </lineage>
</organism>
<keyword evidence="2" id="KW-0732">Signal</keyword>
<feature type="signal peptide" evidence="2">
    <location>
        <begin position="1"/>
        <end position="28"/>
    </location>
</feature>
<accession>A0ABN1VUV4</accession>
<keyword evidence="4" id="KW-1185">Reference proteome</keyword>
<feature type="compositionally biased region" description="Low complexity" evidence="1">
    <location>
        <begin position="29"/>
        <end position="42"/>
    </location>
</feature>
<dbReference type="EMBL" id="BAAALF010000013">
    <property type="protein sequence ID" value="GAA1224081.1"/>
    <property type="molecule type" value="Genomic_DNA"/>
</dbReference>
<reference evidence="3 4" key="1">
    <citation type="journal article" date="2019" name="Int. J. Syst. Evol. Microbiol.">
        <title>The Global Catalogue of Microorganisms (GCM) 10K type strain sequencing project: providing services to taxonomists for standard genome sequencing and annotation.</title>
        <authorList>
            <consortium name="The Broad Institute Genomics Platform"/>
            <consortium name="The Broad Institute Genome Sequencing Center for Infectious Disease"/>
            <person name="Wu L."/>
            <person name="Ma J."/>
        </authorList>
    </citation>
    <scope>NUCLEOTIDE SEQUENCE [LARGE SCALE GENOMIC DNA]</scope>
    <source>
        <strain evidence="3 4">JCM 13004</strain>
    </source>
</reference>
<proteinExistence type="predicted"/>
<evidence type="ECO:0008006" key="5">
    <source>
        <dbReference type="Google" id="ProtNLM"/>
    </source>
</evidence>
<dbReference type="Proteomes" id="UP001500037">
    <property type="component" value="Unassembled WGS sequence"/>
</dbReference>
<comment type="caution">
    <text evidence="3">The sequence shown here is derived from an EMBL/GenBank/DDBJ whole genome shotgun (WGS) entry which is preliminary data.</text>
</comment>
<evidence type="ECO:0000256" key="1">
    <source>
        <dbReference type="SAM" id="MobiDB-lite"/>
    </source>
</evidence>
<name>A0ABN1VUV4_9ACTN</name>
<feature type="compositionally biased region" description="Polar residues" evidence="1">
    <location>
        <begin position="61"/>
        <end position="77"/>
    </location>
</feature>
<dbReference type="RefSeq" id="WP_344440211.1">
    <property type="nucleotide sequence ID" value="NZ_BAAALF010000013.1"/>
</dbReference>
<protein>
    <recommendedName>
        <fullName evidence="5">ATP-binding protein</fullName>
    </recommendedName>
</protein>
<gene>
    <name evidence="3" type="ORF">GCM10009665_12920</name>
</gene>
<evidence type="ECO:0000313" key="3">
    <source>
        <dbReference type="EMBL" id="GAA1224081.1"/>
    </source>
</evidence>
<sequence length="129" mass="11548">MKQATLKAAGTVALGVAVAAVAAGSASAAASGGLGLPTSALGDTGSLTSSLNKAPAVGGPVSQTTGMLNPNAGSQAPASAEGQAAERAVPAGATRGLPVGAVQGAVSKAPVAGALGSLVPVGGGLPIGG</sequence>
<feature type="region of interest" description="Disordered" evidence="1">
    <location>
        <begin position="29"/>
        <end position="91"/>
    </location>
</feature>
<feature type="chain" id="PRO_5046530431" description="ATP-binding protein" evidence="2">
    <location>
        <begin position="29"/>
        <end position="129"/>
    </location>
</feature>
<evidence type="ECO:0000313" key="4">
    <source>
        <dbReference type="Proteomes" id="UP001500037"/>
    </source>
</evidence>